<protein>
    <submittedName>
        <fullName evidence="2">Uncharacterized protein</fullName>
    </submittedName>
</protein>
<organism evidence="2 3">
    <name type="scientific">Bombilactobacillus bombi</name>
    <dbReference type="NCBI Taxonomy" id="1303590"/>
    <lineage>
        <taxon>Bacteria</taxon>
        <taxon>Bacillati</taxon>
        <taxon>Bacillota</taxon>
        <taxon>Bacilli</taxon>
        <taxon>Lactobacillales</taxon>
        <taxon>Lactobacillaceae</taxon>
        <taxon>Bombilactobacillus</taxon>
    </lineage>
</organism>
<sequence length="62" mass="7011">MLKNNDEEKYLEAKKQVETEIQRQVTRESSSTIPKSDKKSSTSPSSSTSKLDLSFLGLYNNL</sequence>
<gene>
    <name evidence="2" type="ORF">DS832_05790</name>
</gene>
<evidence type="ECO:0000313" key="3">
    <source>
        <dbReference type="Proteomes" id="UP000284822"/>
    </source>
</evidence>
<accession>A0A3R6ZV13</accession>
<comment type="caution">
    <text evidence="2">The sequence shown here is derived from an EMBL/GenBank/DDBJ whole genome shotgun (WGS) entry which is preliminary data.</text>
</comment>
<feature type="compositionally biased region" description="Low complexity" evidence="1">
    <location>
        <begin position="41"/>
        <end position="53"/>
    </location>
</feature>
<name>A0A3R6ZV13_9LACO</name>
<proteinExistence type="predicted"/>
<dbReference type="Proteomes" id="UP000284822">
    <property type="component" value="Unassembled WGS sequence"/>
</dbReference>
<feature type="compositionally biased region" description="Basic and acidic residues" evidence="1">
    <location>
        <begin position="1"/>
        <end position="21"/>
    </location>
</feature>
<evidence type="ECO:0000313" key="2">
    <source>
        <dbReference type="EMBL" id="RHW46488.1"/>
    </source>
</evidence>
<reference evidence="2 3" key="1">
    <citation type="submission" date="2018-07" db="EMBL/GenBank/DDBJ databases">
        <title>Genome sequences of six Lactobacillus spp. isolated from bumble bee guts.</title>
        <authorList>
            <person name="Motta E.V.S."/>
            <person name="Moran N.A."/>
        </authorList>
    </citation>
    <scope>NUCLEOTIDE SEQUENCE [LARGE SCALE GENOMIC DNA]</scope>
    <source>
        <strain evidence="2 3">LV-8.1</strain>
    </source>
</reference>
<dbReference type="AlphaFoldDB" id="A0A3R6ZV13"/>
<evidence type="ECO:0000256" key="1">
    <source>
        <dbReference type="SAM" id="MobiDB-lite"/>
    </source>
</evidence>
<dbReference type="EMBL" id="QOCS01000012">
    <property type="protein sequence ID" value="RHW46488.1"/>
    <property type="molecule type" value="Genomic_DNA"/>
</dbReference>
<feature type="region of interest" description="Disordered" evidence="1">
    <location>
        <begin position="1"/>
        <end position="53"/>
    </location>
</feature>